<keyword evidence="5 8" id="KW-0472">Membrane</keyword>
<feature type="transmembrane region" description="Helical" evidence="8">
    <location>
        <begin position="388"/>
        <end position="405"/>
    </location>
</feature>
<keyword evidence="2" id="KW-1003">Cell membrane</keyword>
<dbReference type="KEGG" id="ccal:113465056"/>
<sequence length="699" mass="81518">MNLGNFFYLQLIVVSYANSIDIIREYFVFKNVSRVAGFSCGEVESDYQITKILNEADIGVSVNQLKSTTDVSRFLHTKYTKLGIFLDLQCWIANKDVIKLLDEASVYKMFDHLHQWLILANNMDSIIEYLNDTTFSIITDLVIAVSDDDNYTLYDVYNHCKRCGGLLNVTKLGSWTKDDGLKIVLETNIFHRRWNFHKMKIRTVGFVIDRPKDKNVREYLVERTNKRFDTWSQFGWSVMMHVEEMFNMSYVCFLYLKIYNQLPPEYFLFELYIIYNNLISPPVVELIRDTYTSSVVVLYSISCYFFSYSFEIIEVSHWSNDTNGPLIVGLKNGIYDILFYPSIITHSRLDDADVILQVWPLRTCFMFRTVPAIKVDINLLFRPFTANAWYLIILLTLIIIFTLWITMEPEKDVDPDYGITVFITIAALCQQGLPFLNKLFATRIAFLQTMIFGLLVYNYYSAAIVSSRLNVPLNKMNDSLYSLVNSKLKLSAFKNVYLDIVLQSTAPDIQYFAKHWNTIPNDKKFLSLDDGVQRITTPGYAYHADPMNAYPLIERVFDKEMICQLTEVQLVRPSLIPFWTTRNSPFQEISKIGVIRMYTAGIQRRESIRWNSRTPYCNKDKRYVSSVTIREATPIIFVLVIGIIVSVLICLIEIIIFRTLRRKQEETIRLQSQVDKYDRKIILLENTHKLQTRTLVTNA</sequence>
<accession>A0AAJ7SA57</accession>
<dbReference type="InterPro" id="IPR052192">
    <property type="entry name" value="Insect_Ionotropic_Sensory_Rcpt"/>
</dbReference>
<dbReference type="Proteomes" id="UP000694925">
    <property type="component" value="Unplaced"/>
</dbReference>
<proteinExistence type="predicted"/>
<feature type="domain" description="Ionotropic receptor 75a N-terminal" evidence="9">
    <location>
        <begin position="18"/>
        <end position="204"/>
    </location>
</feature>
<evidence type="ECO:0000256" key="8">
    <source>
        <dbReference type="SAM" id="Phobius"/>
    </source>
</evidence>
<evidence type="ECO:0000256" key="6">
    <source>
        <dbReference type="ARBA" id="ARBA00023170"/>
    </source>
</evidence>
<dbReference type="GeneID" id="113465056"/>
<keyword evidence="6" id="KW-0675">Receptor</keyword>
<organism evidence="10 11">
    <name type="scientific">Ceratina calcarata</name>
    <dbReference type="NCBI Taxonomy" id="156304"/>
    <lineage>
        <taxon>Eukaryota</taxon>
        <taxon>Metazoa</taxon>
        <taxon>Ecdysozoa</taxon>
        <taxon>Arthropoda</taxon>
        <taxon>Hexapoda</taxon>
        <taxon>Insecta</taxon>
        <taxon>Pterygota</taxon>
        <taxon>Neoptera</taxon>
        <taxon>Endopterygota</taxon>
        <taxon>Hymenoptera</taxon>
        <taxon>Apocrita</taxon>
        <taxon>Aculeata</taxon>
        <taxon>Apoidea</taxon>
        <taxon>Anthophila</taxon>
        <taxon>Apidae</taxon>
        <taxon>Ceratina</taxon>
        <taxon>Zadontomerus</taxon>
    </lineage>
</organism>
<evidence type="ECO:0000313" key="11">
    <source>
        <dbReference type="RefSeq" id="XP_026674186.1"/>
    </source>
</evidence>
<keyword evidence="10" id="KW-1185">Reference proteome</keyword>
<dbReference type="PANTHER" id="PTHR42643">
    <property type="entry name" value="IONOTROPIC RECEPTOR 20A-RELATED"/>
    <property type="match status" value="1"/>
</dbReference>
<evidence type="ECO:0000313" key="10">
    <source>
        <dbReference type="Proteomes" id="UP000694925"/>
    </source>
</evidence>
<feature type="transmembrane region" description="Helical" evidence="8">
    <location>
        <begin position="635"/>
        <end position="657"/>
    </location>
</feature>
<evidence type="ECO:0000256" key="7">
    <source>
        <dbReference type="ARBA" id="ARBA00023180"/>
    </source>
</evidence>
<dbReference type="Gene3D" id="1.10.287.70">
    <property type="match status" value="1"/>
</dbReference>
<evidence type="ECO:0000256" key="5">
    <source>
        <dbReference type="ARBA" id="ARBA00023136"/>
    </source>
</evidence>
<dbReference type="GO" id="GO:0005886">
    <property type="term" value="C:plasma membrane"/>
    <property type="evidence" value="ECO:0007669"/>
    <property type="project" value="UniProtKB-SubCell"/>
</dbReference>
<comment type="subcellular location">
    <subcellularLocation>
        <location evidence="1">Cell membrane</location>
        <topology evidence="1">Multi-pass membrane protein</topology>
    </subcellularLocation>
</comment>
<keyword evidence="7" id="KW-0325">Glycoprotein</keyword>
<dbReference type="SUPFAM" id="SSF53850">
    <property type="entry name" value="Periplasmic binding protein-like II"/>
    <property type="match status" value="1"/>
</dbReference>
<gene>
    <name evidence="11" type="primary">LOC113465056</name>
</gene>
<name>A0AAJ7SA57_9HYME</name>
<dbReference type="AlphaFoldDB" id="A0AAJ7SA57"/>
<reference evidence="11" key="1">
    <citation type="submission" date="2025-08" db="UniProtKB">
        <authorList>
            <consortium name="RefSeq"/>
        </authorList>
    </citation>
    <scope>IDENTIFICATION</scope>
    <source>
        <tissue evidence="11">Whole body</tissue>
    </source>
</reference>
<evidence type="ECO:0000256" key="4">
    <source>
        <dbReference type="ARBA" id="ARBA00022989"/>
    </source>
</evidence>
<dbReference type="InterPro" id="IPR057074">
    <property type="entry name" value="IR75A_N"/>
</dbReference>
<evidence type="ECO:0000259" key="9">
    <source>
        <dbReference type="Pfam" id="PF24576"/>
    </source>
</evidence>
<evidence type="ECO:0000256" key="3">
    <source>
        <dbReference type="ARBA" id="ARBA00022692"/>
    </source>
</evidence>
<feature type="transmembrane region" description="Helical" evidence="8">
    <location>
        <begin position="417"/>
        <end position="436"/>
    </location>
</feature>
<dbReference type="Pfam" id="PF24576">
    <property type="entry name" value="IR75A_N"/>
    <property type="match status" value="1"/>
</dbReference>
<evidence type="ECO:0000256" key="1">
    <source>
        <dbReference type="ARBA" id="ARBA00004651"/>
    </source>
</evidence>
<dbReference type="RefSeq" id="XP_026674186.1">
    <property type="nucleotide sequence ID" value="XM_026818385.1"/>
</dbReference>
<evidence type="ECO:0000256" key="2">
    <source>
        <dbReference type="ARBA" id="ARBA00022475"/>
    </source>
</evidence>
<dbReference type="PANTHER" id="PTHR42643:SF32">
    <property type="entry name" value="IONOTROPIC RECEPTOR 31A, ISOFORM C-RELATED"/>
    <property type="match status" value="1"/>
</dbReference>
<feature type="transmembrane region" description="Helical" evidence="8">
    <location>
        <begin position="443"/>
        <end position="460"/>
    </location>
</feature>
<keyword evidence="3 8" id="KW-0812">Transmembrane</keyword>
<protein>
    <submittedName>
        <fullName evidence="11">Ionotropic receptor 75a-like</fullName>
    </submittedName>
</protein>
<keyword evidence="4 8" id="KW-1133">Transmembrane helix</keyword>